<dbReference type="GO" id="GO:0046872">
    <property type="term" value="F:metal ion binding"/>
    <property type="evidence" value="ECO:0007669"/>
    <property type="project" value="UniProtKB-KW"/>
</dbReference>
<proteinExistence type="inferred from homology"/>
<feature type="domain" description="Peptidase M20 dimerisation" evidence="7">
    <location>
        <begin position="218"/>
        <end position="353"/>
    </location>
</feature>
<evidence type="ECO:0000256" key="1">
    <source>
        <dbReference type="ARBA" id="ARBA00001947"/>
    </source>
</evidence>
<comment type="cofactor">
    <cofactor evidence="1">
        <name>Zn(2+)</name>
        <dbReference type="ChEBI" id="CHEBI:29105"/>
    </cofactor>
</comment>
<evidence type="ECO:0000256" key="6">
    <source>
        <dbReference type="SAM" id="MobiDB-lite"/>
    </source>
</evidence>
<comment type="caution">
    <text evidence="8">The sequence shown here is derived from an EMBL/GenBank/DDBJ whole genome shotgun (WGS) entry which is preliminary data.</text>
</comment>
<dbReference type="EMBL" id="SOHE01000036">
    <property type="protein sequence ID" value="TFD51582.1"/>
    <property type="molecule type" value="Genomic_DNA"/>
</dbReference>
<protein>
    <submittedName>
        <fullName evidence="8">M20/M25/M40 family metallo-hydrolase</fullName>
    </submittedName>
</protein>
<dbReference type="Pfam" id="PF01546">
    <property type="entry name" value="Peptidase_M20"/>
    <property type="match status" value="1"/>
</dbReference>
<dbReference type="PANTHER" id="PTHR43808:SF8">
    <property type="entry name" value="PEPTIDASE M20 DIMERISATION DOMAIN-CONTAINING PROTEIN"/>
    <property type="match status" value="1"/>
</dbReference>
<evidence type="ECO:0000313" key="9">
    <source>
        <dbReference type="Proteomes" id="UP000297447"/>
    </source>
</evidence>
<keyword evidence="5" id="KW-0862">Zinc</keyword>
<keyword evidence="9" id="KW-1185">Reference proteome</keyword>
<dbReference type="SUPFAM" id="SSF53187">
    <property type="entry name" value="Zn-dependent exopeptidases"/>
    <property type="match status" value="1"/>
</dbReference>
<evidence type="ECO:0000256" key="3">
    <source>
        <dbReference type="ARBA" id="ARBA00022723"/>
    </source>
</evidence>
<dbReference type="GO" id="GO:0016787">
    <property type="term" value="F:hydrolase activity"/>
    <property type="evidence" value="ECO:0007669"/>
    <property type="project" value="UniProtKB-KW"/>
</dbReference>
<name>A0A4R9A3N4_9MICO</name>
<dbReference type="OrthoDB" id="7055905at2"/>
<dbReference type="NCBIfam" id="NF005913">
    <property type="entry name" value="PRK07906.1"/>
    <property type="match status" value="1"/>
</dbReference>
<dbReference type="InterPro" id="IPR002933">
    <property type="entry name" value="Peptidase_M20"/>
</dbReference>
<dbReference type="Pfam" id="PF07687">
    <property type="entry name" value="M20_dimer"/>
    <property type="match status" value="1"/>
</dbReference>
<feature type="region of interest" description="Disordered" evidence="6">
    <location>
        <begin position="1"/>
        <end position="30"/>
    </location>
</feature>
<keyword evidence="3" id="KW-0479">Metal-binding</keyword>
<evidence type="ECO:0000256" key="5">
    <source>
        <dbReference type="ARBA" id="ARBA00022833"/>
    </source>
</evidence>
<dbReference type="Gene3D" id="3.30.70.360">
    <property type="match status" value="1"/>
</dbReference>
<dbReference type="PANTHER" id="PTHR43808">
    <property type="entry name" value="ACETYLORNITHINE DEACETYLASE"/>
    <property type="match status" value="1"/>
</dbReference>
<reference evidence="8 9" key="1">
    <citation type="submission" date="2019-03" db="EMBL/GenBank/DDBJ databases">
        <title>Genomics of glacier-inhabiting Cryobacterium strains.</title>
        <authorList>
            <person name="Liu Q."/>
            <person name="Xin Y.-H."/>
        </authorList>
    </citation>
    <scope>NUCLEOTIDE SEQUENCE [LARGE SCALE GENOMIC DNA]</scope>
    <source>
        <strain evidence="8 9">Hh14</strain>
    </source>
</reference>
<evidence type="ECO:0000313" key="8">
    <source>
        <dbReference type="EMBL" id="TFD51582.1"/>
    </source>
</evidence>
<dbReference type="RefSeq" id="WP_134518982.1">
    <property type="nucleotide sequence ID" value="NZ_SOHE01000036.1"/>
</dbReference>
<dbReference type="PROSITE" id="PS00759">
    <property type="entry name" value="ARGE_DAPE_CPG2_2"/>
    <property type="match status" value="1"/>
</dbReference>
<dbReference type="Gene3D" id="1.10.150.900">
    <property type="match status" value="1"/>
</dbReference>
<feature type="compositionally biased region" description="Polar residues" evidence="6">
    <location>
        <begin position="1"/>
        <end position="21"/>
    </location>
</feature>
<evidence type="ECO:0000256" key="2">
    <source>
        <dbReference type="ARBA" id="ARBA00006247"/>
    </source>
</evidence>
<dbReference type="InterPro" id="IPR036264">
    <property type="entry name" value="Bact_exopeptidase_dim_dom"/>
</dbReference>
<keyword evidence="4 8" id="KW-0378">Hydrolase</keyword>
<sequence>MAPSTPTDTSSAGTSVPQDSALSEDANPTELDLTARIARDLIRFDTTNYGEGRSNGETDAAEYVAEKLRGLGLSPELYDSEPGRTSVVARVAGRNPDKPALVVHGHLDVVPADPTNWTVDPFAGVIKDGLLWGRGAVDMKNMDAMILASLTDIVGAGQAPERDLVIAFFADEEAGGVFGSHYLVDSRPELFAGATEAISEVGGYSITLGGQRAYLLQTGEKALIWIKLVARGSAAHGSRLIHDNAVTRLAEAVAAVGRREWPIRLTNTTTQLLAELARILGVDPQRVGPDELALATGTASGFIQASLRTTTNPTKLTAGYKHNVIPDTAEALIDIRSLPGEEDQVLAEIAELVGPDIEIVIVHRDVGLETEFSGPLIDAVVDTLGRHDPGAPVLPYLLSAGTDNKALSKLGIKGYGFAPLRLPADLDFPAMFHGVDERVPLDALVFGRQVLTDLLTSY</sequence>
<comment type="similarity">
    <text evidence="2">Belongs to the peptidase M20A family.</text>
</comment>
<dbReference type="FunFam" id="1.10.150.900:FF:000002">
    <property type="entry name" value="M20/M25/M40 family peptidase"/>
    <property type="match status" value="1"/>
</dbReference>
<evidence type="ECO:0000259" key="7">
    <source>
        <dbReference type="Pfam" id="PF07687"/>
    </source>
</evidence>
<dbReference type="AlphaFoldDB" id="A0A4R9A3N4"/>
<accession>A0A4R9A3N4</accession>
<dbReference type="InterPro" id="IPR050072">
    <property type="entry name" value="Peptidase_M20A"/>
</dbReference>
<evidence type="ECO:0000256" key="4">
    <source>
        <dbReference type="ARBA" id="ARBA00022801"/>
    </source>
</evidence>
<dbReference type="InterPro" id="IPR001261">
    <property type="entry name" value="ArgE/DapE_CS"/>
</dbReference>
<dbReference type="Gene3D" id="3.40.630.10">
    <property type="entry name" value="Zn peptidases"/>
    <property type="match status" value="1"/>
</dbReference>
<dbReference type="Proteomes" id="UP000297447">
    <property type="component" value="Unassembled WGS sequence"/>
</dbReference>
<dbReference type="InterPro" id="IPR011650">
    <property type="entry name" value="Peptidase_M20_dimer"/>
</dbReference>
<organism evidence="8 9">
    <name type="scientific">Cryobacterium frigoriphilum</name>
    <dbReference type="NCBI Taxonomy" id="1259150"/>
    <lineage>
        <taxon>Bacteria</taxon>
        <taxon>Bacillati</taxon>
        <taxon>Actinomycetota</taxon>
        <taxon>Actinomycetes</taxon>
        <taxon>Micrococcales</taxon>
        <taxon>Microbacteriaceae</taxon>
        <taxon>Cryobacterium</taxon>
    </lineage>
</organism>
<gene>
    <name evidence="8" type="ORF">E3T55_07655</name>
</gene>
<dbReference type="SUPFAM" id="SSF55031">
    <property type="entry name" value="Bacterial exopeptidase dimerisation domain"/>
    <property type="match status" value="1"/>
</dbReference>